<evidence type="ECO:0000256" key="5">
    <source>
        <dbReference type="ARBA" id="ARBA00023136"/>
    </source>
</evidence>
<sequence length="790" mass="82850">MSRLQVWARDLGMGTRFAFGGGREGWTRTLLTGIGVGLGVALLLISTAIPGALAQRYERGDARSTLNSERAEAPGPDTLLIARIGQTYRHKDIEGNMIRAEGPDAPLPPGLKRIPGPGEMALSPALDELLKSSEGALLRERLDARVSEIVGAPGLVGPGELFFYLGSDTLLKNGPEDYRVQRVTGFGHDTDREGLDPVLMLMVVLTFVALLMPVAVFIATAVRFGGERRDRRLAALRLVGADGRMVRRIAAGEALAGSLIGLVLGAGFFAVGRSLVGSVSLQQRSVFPADLDPAPWLAVLVALAVPAAAVAVTLFALRGVVIEPLGVVRTAKPSRRRIWWRLLLPLVGIGLLLPLGGRGNDHGRFNQWQVAGGVVLLLVGVTVLIPWLLERFVAKMSGGPVSWQLAVRRLQVNSGAAARLVNGIAVAVAGAIALQMLFAGVEGDYTKSTGQDPGRAAVAVMVNRESETSMDDLAQRIAAVPGVTRAVPLTSTQAAHQVPADEETVQVTIGTCDALGEVATLGSCKDGDAFVVTGSPSRDDVYGATAKPGDELFVGNVRGYGYGSASASGTSDRPGPAKWKVPADARTVPSREDPTGQLRGGLLVTPSAAPKDIGRFPDAQVYVQVDESGPDALDRARNAVFKADPFVTTMTLRDTTEAAGYSSIRTGLFFGATAVLVLIGGSLLVSQLEQLRERKRLLSALVAFGTKRSTLSLSVLWQTAVPIVLGLVLAAGAGVGLGAVLMGMAAQPLRIDWASVLGMTAAGAGVVVVVTLLSLPPLLRLMRPDGLRTE</sequence>
<dbReference type="InterPro" id="IPR003838">
    <property type="entry name" value="ABC3_permease_C"/>
</dbReference>
<keyword evidence="5 7" id="KW-0472">Membrane</keyword>
<dbReference type="PANTHER" id="PTHR30287:SF2">
    <property type="entry name" value="BLL1001 PROTEIN"/>
    <property type="match status" value="1"/>
</dbReference>
<keyword evidence="2" id="KW-1003">Cell membrane</keyword>
<dbReference type="InterPro" id="IPR038766">
    <property type="entry name" value="Membrane_comp_ABC_pdt"/>
</dbReference>
<protein>
    <submittedName>
        <fullName evidence="9">ABC transporter permease</fullName>
    </submittedName>
</protein>
<feature type="transmembrane region" description="Helical" evidence="7">
    <location>
        <begin position="254"/>
        <end position="276"/>
    </location>
</feature>
<evidence type="ECO:0000256" key="1">
    <source>
        <dbReference type="ARBA" id="ARBA00004651"/>
    </source>
</evidence>
<feature type="transmembrane region" description="Helical" evidence="7">
    <location>
        <begin position="723"/>
        <end position="746"/>
    </location>
</feature>
<evidence type="ECO:0000256" key="3">
    <source>
        <dbReference type="ARBA" id="ARBA00022692"/>
    </source>
</evidence>
<evidence type="ECO:0000313" key="10">
    <source>
        <dbReference type="Proteomes" id="UP001432039"/>
    </source>
</evidence>
<feature type="domain" description="ABC3 transporter permease C-terminal" evidence="8">
    <location>
        <begin position="670"/>
        <end position="778"/>
    </location>
</feature>
<name>A0ABZ1TD54_STRVG</name>
<evidence type="ECO:0000313" key="9">
    <source>
        <dbReference type="EMBL" id="WUQ12666.1"/>
    </source>
</evidence>
<feature type="transmembrane region" description="Helical" evidence="7">
    <location>
        <begin position="667"/>
        <end position="685"/>
    </location>
</feature>
<organism evidence="9 10">
    <name type="scientific">Streptomyces virginiae</name>
    <name type="common">Streptomyces cinnamonensis</name>
    <dbReference type="NCBI Taxonomy" id="1961"/>
    <lineage>
        <taxon>Bacteria</taxon>
        <taxon>Bacillati</taxon>
        <taxon>Actinomycetota</taxon>
        <taxon>Actinomycetes</taxon>
        <taxon>Kitasatosporales</taxon>
        <taxon>Streptomycetaceae</taxon>
        <taxon>Streptomyces</taxon>
    </lineage>
</organism>
<dbReference type="RefSeq" id="WP_328961869.1">
    <property type="nucleotide sequence ID" value="NZ_CP108090.1"/>
</dbReference>
<evidence type="ECO:0000256" key="6">
    <source>
        <dbReference type="SAM" id="MobiDB-lite"/>
    </source>
</evidence>
<feature type="transmembrane region" description="Helical" evidence="7">
    <location>
        <begin position="198"/>
        <end position="222"/>
    </location>
</feature>
<evidence type="ECO:0000256" key="2">
    <source>
        <dbReference type="ARBA" id="ARBA00022475"/>
    </source>
</evidence>
<feature type="transmembrane region" description="Helical" evidence="7">
    <location>
        <begin position="753"/>
        <end position="775"/>
    </location>
</feature>
<evidence type="ECO:0000256" key="7">
    <source>
        <dbReference type="SAM" id="Phobius"/>
    </source>
</evidence>
<keyword evidence="3 7" id="KW-0812">Transmembrane</keyword>
<evidence type="ECO:0000256" key="4">
    <source>
        <dbReference type="ARBA" id="ARBA00022989"/>
    </source>
</evidence>
<feature type="domain" description="ABC3 transporter permease C-terminal" evidence="8">
    <location>
        <begin position="208"/>
        <end position="318"/>
    </location>
</feature>
<feature type="transmembrane region" description="Helical" evidence="7">
    <location>
        <begin position="417"/>
        <end position="438"/>
    </location>
</feature>
<gene>
    <name evidence="9" type="ORF">OG517_15170</name>
</gene>
<feature type="transmembrane region" description="Helical" evidence="7">
    <location>
        <begin position="30"/>
        <end position="54"/>
    </location>
</feature>
<keyword evidence="10" id="KW-1185">Reference proteome</keyword>
<feature type="region of interest" description="Disordered" evidence="6">
    <location>
        <begin position="565"/>
        <end position="601"/>
    </location>
</feature>
<dbReference type="EMBL" id="CP108090">
    <property type="protein sequence ID" value="WUQ12666.1"/>
    <property type="molecule type" value="Genomic_DNA"/>
</dbReference>
<accession>A0ABZ1TD54</accession>
<dbReference type="Proteomes" id="UP001432039">
    <property type="component" value="Chromosome"/>
</dbReference>
<comment type="subcellular location">
    <subcellularLocation>
        <location evidence="1">Cell membrane</location>
        <topology evidence="1">Multi-pass membrane protein</topology>
    </subcellularLocation>
</comment>
<reference evidence="9" key="1">
    <citation type="submission" date="2022-10" db="EMBL/GenBank/DDBJ databases">
        <title>The complete genomes of actinobacterial strains from the NBC collection.</title>
        <authorList>
            <person name="Joergensen T.S."/>
            <person name="Alvarez Arevalo M."/>
            <person name="Sterndorff E.B."/>
            <person name="Faurdal D."/>
            <person name="Vuksanovic O."/>
            <person name="Mourched A.-S."/>
            <person name="Charusanti P."/>
            <person name="Shaw S."/>
            <person name="Blin K."/>
            <person name="Weber T."/>
        </authorList>
    </citation>
    <scope>NUCLEOTIDE SEQUENCE</scope>
    <source>
        <strain evidence="9">NBC_00248</strain>
    </source>
</reference>
<dbReference type="Pfam" id="PF02687">
    <property type="entry name" value="FtsX"/>
    <property type="match status" value="2"/>
</dbReference>
<proteinExistence type="predicted"/>
<keyword evidence="4 7" id="KW-1133">Transmembrane helix</keyword>
<dbReference type="PANTHER" id="PTHR30287">
    <property type="entry name" value="MEMBRANE COMPONENT OF PREDICTED ABC SUPERFAMILY METABOLITE UPTAKE TRANSPORTER"/>
    <property type="match status" value="1"/>
</dbReference>
<evidence type="ECO:0000259" key="8">
    <source>
        <dbReference type="Pfam" id="PF02687"/>
    </source>
</evidence>
<feature type="transmembrane region" description="Helical" evidence="7">
    <location>
        <begin position="338"/>
        <end position="356"/>
    </location>
</feature>
<feature type="transmembrane region" description="Helical" evidence="7">
    <location>
        <begin position="368"/>
        <end position="389"/>
    </location>
</feature>
<feature type="transmembrane region" description="Helical" evidence="7">
    <location>
        <begin position="296"/>
        <end position="317"/>
    </location>
</feature>